<accession>A0AA38H6W3</accession>
<dbReference type="GO" id="GO:0016628">
    <property type="term" value="F:oxidoreductase activity, acting on the CH-CH group of donors, NAD or NADP as acceptor"/>
    <property type="evidence" value="ECO:0007669"/>
    <property type="project" value="InterPro"/>
</dbReference>
<feature type="domain" description="Enoyl reductase (ER)" evidence="2">
    <location>
        <begin position="19"/>
        <end position="339"/>
    </location>
</feature>
<evidence type="ECO:0000256" key="1">
    <source>
        <dbReference type="ARBA" id="ARBA00023002"/>
    </source>
</evidence>
<protein>
    <recommendedName>
        <fullName evidence="2">Enoyl reductase (ER) domain-containing protein</fullName>
    </recommendedName>
</protein>
<gene>
    <name evidence="3" type="ORF">MKK02DRAFT_39035</name>
</gene>
<dbReference type="Pfam" id="PF16884">
    <property type="entry name" value="ADH_N_2"/>
    <property type="match status" value="1"/>
</dbReference>
<evidence type="ECO:0000313" key="4">
    <source>
        <dbReference type="Proteomes" id="UP001164286"/>
    </source>
</evidence>
<dbReference type="InterPro" id="IPR041694">
    <property type="entry name" value="ADH_N_2"/>
</dbReference>
<dbReference type="InterPro" id="IPR013149">
    <property type="entry name" value="ADH-like_C"/>
</dbReference>
<name>A0AA38H6W3_9TREE</name>
<evidence type="ECO:0000259" key="2">
    <source>
        <dbReference type="SMART" id="SM00829"/>
    </source>
</evidence>
<dbReference type="GeneID" id="77729616"/>
<dbReference type="RefSeq" id="XP_052943191.1">
    <property type="nucleotide sequence ID" value="XM_053090411.1"/>
</dbReference>
<dbReference type="Proteomes" id="UP001164286">
    <property type="component" value="Unassembled WGS sequence"/>
</dbReference>
<reference evidence="3" key="1">
    <citation type="journal article" date="2022" name="G3 (Bethesda)">
        <title>High quality genome of the basidiomycete yeast Dioszegia hungarica PDD-24b-2 isolated from cloud water.</title>
        <authorList>
            <person name="Jarrige D."/>
            <person name="Haridas S."/>
            <person name="Bleykasten-Grosshans C."/>
            <person name="Joly M."/>
            <person name="Nadalig T."/>
            <person name="Sancelme M."/>
            <person name="Vuilleumier S."/>
            <person name="Grigoriev I.V."/>
            <person name="Amato P."/>
            <person name="Bringel F."/>
        </authorList>
    </citation>
    <scope>NUCLEOTIDE SEQUENCE</scope>
    <source>
        <strain evidence="3">PDD-24b-2</strain>
    </source>
</reference>
<proteinExistence type="predicted"/>
<organism evidence="3 4">
    <name type="scientific">Dioszegia hungarica</name>
    <dbReference type="NCBI Taxonomy" id="4972"/>
    <lineage>
        <taxon>Eukaryota</taxon>
        <taxon>Fungi</taxon>
        <taxon>Dikarya</taxon>
        <taxon>Basidiomycota</taxon>
        <taxon>Agaricomycotina</taxon>
        <taxon>Tremellomycetes</taxon>
        <taxon>Tremellales</taxon>
        <taxon>Bulleribasidiaceae</taxon>
        <taxon>Dioszegia</taxon>
    </lineage>
</organism>
<dbReference type="InterPro" id="IPR011032">
    <property type="entry name" value="GroES-like_sf"/>
</dbReference>
<dbReference type="InterPro" id="IPR036291">
    <property type="entry name" value="NAD(P)-bd_dom_sf"/>
</dbReference>
<dbReference type="Pfam" id="PF00107">
    <property type="entry name" value="ADH_zinc_N"/>
    <property type="match status" value="1"/>
</dbReference>
<dbReference type="InterPro" id="IPR020843">
    <property type="entry name" value="ER"/>
</dbReference>
<dbReference type="PANTHER" id="PTHR43205:SF42">
    <property type="entry name" value="ALCOHOL DEHYDROGENASE, ZINC-CONTAINING (AFU_ORTHOLOGUE AFUA_7G04530)"/>
    <property type="match status" value="1"/>
</dbReference>
<dbReference type="CDD" id="cd05288">
    <property type="entry name" value="PGDH"/>
    <property type="match status" value="1"/>
</dbReference>
<dbReference type="EMBL" id="JAKWFO010000009">
    <property type="protein sequence ID" value="KAI9633414.1"/>
    <property type="molecule type" value="Genomic_DNA"/>
</dbReference>
<dbReference type="InterPro" id="IPR045010">
    <property type="entry name" value="MDR_fam"/>
</dbReference>
<dbReference type="PANTHER" id="PTHR43205">
    <property type="entry name" value="PROSTAGLANDIN REDUCTASE"/>
    <property type="match status" value="1"/>
</dbReference>
<dbReference type="SUPFAM" id="SSF50129">
    <property type="entry name" value="GroES-like"/>
    <property type="match status" value="1"/>
</dbReference>
<dbReference type="Gene3D" id="3.40.50.720">
    <property type="entry name" value="NAD(P)-binding Rossmann-like Domain"/>
    <property type="match status" value="1"/>
</dbReference>
<dbReference type="Gene3D" id="3.90.180.10">
    <property type="entry name" value="Medium-chain alcohol dehydrogenases, catalytic domain"/>
    <property type="match status" value="1"/>
</dbReference>
<keyword evidence="4" id="KW-1185">Reference proteome</keyword>
<comment type="caution">
    <text evidence="3">The sequence shown here is derived from an EMBL/GenBank/DDBJ whole genome shotgun (WGS) entry which is preliminary data.</text>
</comment>
<dbReference type="SMART" id="SM00829">
    <property type="entry name" value="PKS_ER"/>
    <property type="match status" value="1"/>
</dbReference>
<dbReference type="FunFam" id="3.40.50.720:FF:000121">
    <property type="entry name" value="Prostaglandin reductase 2"/>
    <property type="match status" value="1"/>
</dbReference>
<keyword evidence="1" id="KW-0560">Oxidoreductase</keyword>
<dbReference type="AlphaFoldDB" id="A0AA38H6W3"/>
<dbReference type="SUPFAM" id="SSF51735">
    <property type="entry name" value="NAD(P)-binding Rossmann-fold domains"/>
    <property type="match status" value="1"/>
</dbReference>
<sequence length="349" mass="38240">MSDSSKSNQLVLAVRPERGPVTDKTFRRETAQLPELKEGELRVRVDYVSIDPTQRNWLNDARSYMEPVKIGAVMRAAAVGRVVKSKAKGFSEGDLVYGTLGWQTYWQGPANKVEHRDVPRGGKDMDHLGLFGASGMTAYFGMFDIGNLKDGDNVVISGAAGSVGLIATQIALSHPKCKVTGIAGSAEKCAELKKLGVHHALNYKDKDFRKQLRKVGLVDLYFDNVGGEILDMVLGQLQVYARIVLCGMIAAYNATTPPPILNLPTLISTKSSMRGFIVFDYATRYGEGRAYLADMVERGTMKYQYHVLKGDKGEADGLSKCVGALEDVFSGRNYGKTVVRVSQEEKSKL</sequence>
<evidence type="ECO:0000313" key="3">
    <source>
        <dbReference type="EMBL" id="KAI9633414.1"/>
    </source>
</evidence>